<protein>
    <submittedName>
        <fullName evidence="1">Uncharacterized protein</fullName>
    </submittedName>
</protein>
<dbReference type="Proteomes" id="UP001281761">
    <property type="component" value="Unassembled WGS sequence"/>
</dbReference>
<dbReference type="EMBL" id="JARBJD010000024">
    <property type="protein sequence ID" value="KAK2960282.1"/>
    <property type="molecule type" value="Genomic_DNA"/>
</dbReference>
<reference evidence="1 2" key="1">
    <citation type="journal article" date="2022" name="bioRxiv">
        <title>Genomics of Preaxostyla Flagellates Illuminates Evolutionary Transitions and the Path Towards Mitochondrial Loss.</title>
        <authorList>
            <person name="Novak L.V.F."/>
            <person name="Treitli S.C."/>
            <person name="Pyrih J."/>
            <person name="Halakuc P."/>
            <person name="Pipaliya S.V."/>
            <person name="Vacek V."/>
            <person name="Brzon O."/>
            <person name="Soukal P."/>
            <person name="Eme L."/>
            <person name="Dacks J.B."/>
            <person name="Karnkowska A."/>
            <person name="Elias M."/>
            <person name="Hampl V."/>
        </authorList>
    </citation>
    <scope>NUCLEOTIDE SEQUENCE [LARGE SCALE GENOMIC DNA]</scope>
    <source>
        <strain evidence="1">NAU3</strain>
        <tissue evidence="1">Gut</tissue>
    </source>
</reference>
<dbReference type="InterPro" id="IPR011989">
    <property type="entry name" value="ARM-like"/>
</dbReference>
<evidence type="ECO:0000313" key="2">
    <source>
        <dbReference type="Proteomes" id="UP001281761"/>
    </source>
</evidence>
<dbReference type="InterPro" id="IPR016024">
    <property type="entry name" value="ARM-type_fold"/>
</dbReference>
<organism evidence="1 2">
    <name type="scientific">Blattamonas nauphoetae</name>
    <dbReference type="NCBI Taxonomy" id="2049346"/>
    <lineage>
        <taxon>Eukaryota</taxon>
        <taxon>Metamonada</taxon>
        <taxon>Preaxostyla</taxon>
        <taxon>Oxymonadida</taxon>
        <taxon>Blattamonas</taxon>
    </lineage>
</organism>
<evidence type="ECO:0000313" key="1">
    <source>
        <dbReference type="EMBL" id="KAK2960282.1"/>
    </source>
</evidence>
<name>A0ABQ9Y946_9EUKA</name>
<keyword evidence="2" id="KW-1185">Reference proteome</keyword>
<dbReference type="Gene3D" id="1.25.10.10">
    <property type="entry name" value="Leucine-rich Repeat Variant"/>
    <property type="match status" value="1"/>
</dbReference>
<proteinExistence type="predicted"/>
<dbReference type="SUPFAM" id="SSF48371">
    <property type="entry name" value="ARM repeat"/>
    <property type="match status" value="1"/>
</dbReference>
<sequence length="339" mass="38266">MTSSTDSPCPDCSAFLNWSEYFQGSGQQTAGIVQSLVATVKLQPALDSSLEAKAVKFLESVNLKTKESAAAFLYRFASNSDNFSPNFIHHVVVLLSTPNQTLIIATMKMLGNLIRNCSAKVRFALVKTDLISQIIVTLNQVSLSFTEAVDIHINLTKIIENSLWLATPNGLTELGIKDGIEQQAVHETILKQIIAPSELYIWHLCMNRNSIVDGKLCDEFMYLLAWPVEICPYYQPTMDLILHMPVFITIPSCLTFFVDDDAIWHFLNEMSSVQREWNEEGEELREMWKKADRMLRMEGVEDVIDQKLLNDKGDTSGSIIVFESIDWNNQHGTNLPEPE</sequence>
<gene>
    <name evidence="1" type="ORF">BLNAU_4835</name>
</gene>
<accession>A0ABQ9Y946</accession>
<comment type="caution">
    <text evidence="1">The sequence shown here is derived from an EMBL/GenBank/DDBJ whole genome shotgun (WGS) entry which is preliminary data.</text>
</comment>